<protein>
    <submittedName>
        <fullName evidence="1">Uncharacterized protein</fullName>
    </submittedName>
</protein>
<sequence>MRRWKHFYYACLNGAELPIDFPIIPLGGSSLEVAEIIISRHDKSWEWFRSLLECSPKLQDLSSSRMDLDTPWHVLKRARLYHRAFIHSVDCRNLLARAPQLECGRFAIPKEPGPNDTMPSTPLLHNLTQLILDTYVPVDALVDSLTLPSLKHFAVHYVHLGPSAPHFSFPNFMSFLTRSSCSLETLELTVSYHANDIITFLEHQAIRDSLKVFRLTGCFRACIDTFISSLIIPWPSDPSSAASHPAERCLVPKLETLELGPPLMTTDGILSEMVLSRMRFGLDPDMACRLKDATLHLTTEAGHEQDLAQLRLLQNTPGRDFDLKIIMNGL</sequence>
<dbReference type="OrthoDB" id="2909371at2759"/>
<reference evidence="1 2" key="1">
    <citation type="journal article" date="2020" name="ISME J.">
        <title>Uncovering the hidden diversity of litter-decomposition mechanisms in mushroom-forming fungi.</title>
        <authorList>
            <person name="Floudas D."/>
            <person name="Bentzer J."/>
            <person name="Ahren D."/>
            <person name="Johansson T."/>
            <person name="Persson P."/>
            <person name="Tunlid A."/>
        </authorList>
    </citation>
    <scope>NUCLEOTIDE SEQUENCE [LARGE SCALE GENOMIC DNA]</scope>
    <source>
        <strain evidence="1 2">CBS 291.85</strain>
    </source>
</reference>
<name>A0A8H5CKF2_9AGAR</name>
<proteinExistence type="predicted"/>
<organism evidence="1 2">
    <name type="scientific">Tetrapyrgos nigripes</name>
    <dbReference type="NCBI Taxonomy" id="182062"/>
    <lineage>
        <taxon>Eukaryota</taxon>
        <taxon>Fungi</taxon>
        <taxon>Dikarya</taxon>
        <taxon>Basidiomycota</taxon>
        <taxon>Agaricomycotina</taxon>
        <taxon>Agaricomycetes</taxon>
        <taxon>Agaricomycetidae</taxon>
        <taxon>Agaricales</taxon>
        <taxon>Marasmiineae</taxon>
        <taxon>Marasmiaceae</taxon>
        <taxon>Tetrapyrgos</taxon>
    </lineage>
</organism>
<dbReference type="AlphaFoldDB" id="A0A8H5CKF2"/>
<gene>
    <name evidence="1" type="ORF">D9758_013678</name>
</gene>
<accession>A0A8H5CKF2</accession>
<dbReference type="Proteomes" id="UP000559256">
    <property type="component" value="Unassembled WGS sequence"/>
</dbReference>
<evidence type="ECO:0000313" key="2">
    <source>
        <dbReference type="Proteomes" id="UP000559256"/>
    </source>
</evidence>
<keyword evidence="2" id="KW-1185">Reference proteome</keyword>
<evidence type="ECO:0000313" key="1">
    <source>
        <dbReference type="EMBL" id="KAF5342969.1"/>
    </source>
</evidence>
<dbReference type="EMBL" id="JAACJM010000151">
    <property type="protein sequence ID" value="KAF5342969.1"/>
    <property type="molecule type" value="Genomic_DNA"/>
</dbReference>
<comment type="caution">
    <text evidence="1">The sequence shown here is derived from an EMBL/GenBank/DDBJ whole genome shotgun (WGS) entry which is preliminary data.</text>
</comment>